<gene>
    <name evidence="2" type="ORF">Spa11_14350</name>
</gene>
<dbReference type="KEGG" id="bmei:Spa11_14350"/>
<dbReference type="Pfam" id="PF12696">
    <property type="entry name" value="TraG-D_C"/>
    <property type="match status" value="1"/>
</dbReference>
<reference evidence="2 3" key="1">
    <citation type="submission" date="2019-02" db="EMBL/GenBank/DDBJ databases">
        <title>Deep-cultivation of Planctomycetes and their phenomic and genomic characterization uncovers novel biology.</title>
        <authorList>
            <person name="Wiegand S."/>
            <person name="Jogler M."/>
            <person name="Boedeker C."/>
            <person name="Pinto D."/>
            <person name="Vollmers J."/>
            <person name="Rivas-Marin E."/>
            <person name="Kohn T."/>
            <person name="Peeters S.H."/>
            <person name="Heuer A."/>
            <person name="Rast P."/>
            <person name="Oberbeckmann S."/>
            <person name="Bunk B."/>
            <person name="Jeske O."/>
            <person name="Meyerdierks A."/>
            <person name="Storesund J.E."/>
            <person name="Kallscheuer N."/>
            <person name="Luecker S."/>
            <person name="Lage O.M."/>
            <person name="Pohl T."/>
            <person name="Merkel B.J."/>
            <person name="Hornburger P."/>
            <person name="Mueller R.-W."/>
            <person name="Bruemmer F."/>
            <person name="Labrenz M."/>
            <person name="Spormann A.M."/>
            <person name="Op den Camp H."/>
            <person name="Overmann J."/>
            <person name="Amann R."/>
            <person name="Jetten M.S.M."/>
            <person name="Mascher T."/>
            <person name="Medema M.H."/>
            <person name="Devos D.P."/>
            <person name="Kaster A.-K."/>
            <person name="Ovreas L."/>
            <person name="Rohde M."/>
            <person name="Galperin M.Y."/>
            <person name="Jogler C."/>
        </authorList>
    </citation>
    <scope>NUCLEOTIDE SEQUENCE [LARGE SCALE GENOMIC DNA]</scope>
    <source>
        <strain evidence="2 3">Spa11</strain>
    </source>
</reference>
<evidence type="ECO:0000313" key="3">
    <source>
        <dbReference type="Proteomes" id="UP000316426"/>
    </source>
</evidence>
<feature type="domain" description="TraD/TraG TraM recognition site" evidence="1">
    <location>
        <begin position="305"/>
        <end position="425"/>
    </location>
</feature>
<proteinExistence type="predicted"/>
<accession>A0A518K628</accession>
<evidence type="ECO:0000259" key="1">
    <source>
        <dbReference type="Pfam" id="PF12696"/>
    </source>
</evidence>
<dbReference type="AlphaFoldDB" id="A0A518K628"/>
<dbReference type="Proteomes" id="UP000316426">
    <property type="component" value="Chromosome"/>
</dbReference>
<sequence>MTDQIVLGEWLYDEKEVPELALQDQWRPEQLAYQLGKAGEAFSLPREFFRSGVHTHCRGKTGSGKSSRVLLPLLMQLMEPYKIEWTSDDGMTRTITEQDAFLVIDLGGDKSLFHATRKRAEELGRRFRFLSLDSNHSEKFDPFQSIKADGHRIIRLCNLFLEAFSLDHGLAYGGSWYSQRNLLLLLSICERLVARKQSGQDISLREVDRYLADPNNGNIKDAEQIRGIFSFLLRYGQLQPCAADDSINMRESILNRDVVYAYLPSISEATTARQIAGLMLYVTVNAAMSLYEESEGSSFDRPQPHLHVVIDEFHTLAGTAFESLLTGARKYGISMYLANQTTESLVKRDIDLSSVVRDNCGLRLYQTVTGKQDFDELQNFSAEATRILKSTKAKESVRYKGKGAFGTESYSQQVTTLLSKREIQEVSATEGAMFAIVDDGKGQREPIPLITKYHLTRGEFLKYRSQTLPDTSQLYDDSVNPALLSSLPAWQCTHLEPAKSPALTARLERLRSLRNQLEAEFGPG</sequence>
<name>A0A518K628_9BACT</name>
<dbReference type="EMBL" id="CP036349">
    <property type="protein sequence ID" value="QDV73239.1"/>
    <property type="molecule type" value="Genomic_DNA"/>
</dbReference>
<evidence type="ECO:0000313" key="2">
    <source>
        <dbReference type="EMBL" id="QDV73239.1"/>
    </source>
</evidence>
<dbReference type="InterPro" id="IPR027417">
    <property type="entry name" value="P-loop_NTPase"/>
</dbReference>
<dbReference type="SUPFAM" id="SSF52540">
    <property type="entry name" value="P-loop containing nucleoside triphosphate hydrolases"/>
    <property type="match status" value="1"/>
</dbReference>
<protein>
    <submittedName>
        <fullName evidence="2">AAA-like domain protein</fullName>
    </submittedName>
</protein>
<keyword evidence="3" id="KW-1185">Reference proteome</keyword>
<dbReference type="RefSeq" id="WP_145109870.1">
    <property type="nucleotide sequence ID" value="NZ_CP036349.1"/>
</dbReference>
<dbReference type="CDD" id="cd01127">
    <property type="entry name" value="TrwB_TraG_TraD_VirD4"/>
    <property type="match status" value="1"/>
</dbReference>
<dbReference type="Gene3D" id="3.40.50.300">
    <property type="entry name" value="P-loop containing nucleotide triphosphate hydrolases"/>
    <property type="match status" value="1"/>
</dbReference>
<organism evidence="2 3">
    <name type="scientific">Botrimarina mediterranea</name>
    <dbReference type="NCBI Taxonomy" id="2528022"/>
    <lineage>
        <taxon>Bacteria</taxon>
        <taxon>Pseudomonadati</taxon>
        <taxon>Planctomycetota</taxon>
        <taxon>Planctomycetia</taxon>
        <taxon>Pirellulales</taxon>
        <taxon>Lacipirellulaceae</taxon>
        <taxon>Botrimarina</taxon>
    </lineage>
</organism>
<dbReference type="InterPro" id="IPR032689">
    <property type="entry name" value="TraG-D_C"/>
</dbReference>